<comment type="catalytic activity">
    <reaction evidence="1">
        <text>Thiol-dependent hydrolysis of ester, thioester, amide, peptide and isopeptide bonds formed by the C-terminal Gly of ubiquitin (a 76-residue protein attached to proteins as an intracellular targeting signal).</text>
        <dbReference type="EC" id="3.4.19.12"/>
    </reaction>
</comment>
<evidence type="ECO:0000256" key="2">
    <source>
        <dbReference type="ARBA" id="ARBA00002107"/>
    </source>
</evidence>
<proteinExistence type="inferred from homology"/>
<evidence type="ECO:0000256" key="6">
    <source>
        <dbReference type="ARBA" id="ARBA00033208"/>
    </source>
</evidence>
<dbReference type="OrthoDB" id="10263628at2759"/>
<dbReference type="GO" id="GO:0004843">
    <property type="term" value="F:cysteine-type deubiquitinase activity"/>
    <property type="evidence" value="ECO:0007669"/>
    <property type="project" value="UniProtKB-EC"/>
</dbReference>
<dbReference type="GeneID" id="39977966"/>
<dbReference type="SUPFAM" id="SSF47473">
    <property type="entry name" value="EF-hand"/>
    <property type="match status" value="1"/>
</dbReference>
<protein>
    <recommendedName>
        <fullName evidence="4">ubiquitinyl hydrolase 1</fullName>
        <ecNumber evidence="4">3.4.19.12</ecNumber>
    </recommendedName>
    <alternativeName>
        <fullName evidence="6">Deubiquitinating enzyme MINDY-3</fullName>
    </alternativeName>
</protein>
<dbReference type="PANTHER" id="PTHR12473">
    <property type="entry name" value="UBIQUITIN CARBOXYL-TERMINAL HYDROLASE MINDY-4-RELATED"/>
    <property type="match status" value="1"/>
</dbReference>
<evidence type="ECO:0000313" key="8">
    <source>
        <dbReference type="EMBL" id="OII74331.1"/>
    </source>
</evidence>
<dbReference type="EC" id="3.4.19.12" evidence="4"/>
<gene>
    <name evidence="8" type="ORF">cubi_01175</name>
</gene>
<dbReference type="Pfam" id="PF13898">
    <property type="entry name" value="MINDY-3_4_CD"/>
    <property type="match status" value="1"/>
</dbReference>
<dbReference type="RefSeq" id="XP_028875524.1">
    <property type="nucleotide sequence ID" value="XM_029018187.1"/>
</dbReference>
<dbReference type="PANTHER" id="PTHR12473:SF8">
    <property type="entry name" value="UBIQUITIN CARBOXYL-TERMINAL HYDROLASE MINDY-4-RELATED"/>
    <property type="match status" value="1"/>
</dbReference>
<keyword evidence="9" id="KW-1185">Reference proteome</keyword>
<sequence length="652" mass="75150">MSSFGISNGRDEDDLDLQRALAESLREYNNFNNNSRVVINTPEENKKQRKYDDLEYINKSVTFNDLISYSKSVQNELVNILSFNNSKKKNDVDSLIQILTGEKAGIDNSSYVNYNEIYDCLRDTELKPLPIEKINDLVDVIFGTKGNILAQDEDIKRWINHTIEFIFDSGPKIKDEKKNENHDKSNFLEGKKSIFTFKEDFTSMNYCLIQQGGGPCGILASLNGFIVSQLIFNPLRLEEIKENQVENLVEYLNSVSEENCWQALIQSICIIIFQSCPESKYRIIQYRQIEGVELLQQNKDPNFTRNLLVTQDKNLYYYVEYDNIMDVYQFYFKRLKSRIFSNKGSLFSILLSVVGSRTTDKIRSDMDDFMTPLVGMFGHCSQELVNLFITGSAVSNVFDGIKILNDNGGENAGSLSLKGINKKSLLGYLTEHEALQYCKVGLNYKYPLYPIWIIVNKNHYKCSFSFNFTECILTVSQEFTQVIQKAFEKFDTENSGFIFDSQLEKFLNEINLGDYIFEVQKLSENGIILWNDLKKSILSFVGIENEVDNRLSGNKIGEDSSFSQYKLWTSVYIFDAQKQAGKKLIISAIFPLENYSRVKDLYHEFSSHKEEIIGFNQNDINKRKSIEELDLISILQTRWGGETIIETQILSL</sequence>
<accession>A0A1J4MLJ7</accession>
<comment type="similarity">
    <text evidence="3">Belongs to the MINDY deubiquitinase family. FAM188 subfamily.</text>
</comment>
<comment type="caution">
    <text evidence="8">The sequence shown here is derived from an EMBL/GenBank/DDBJ whole genome shotgun (WGS) entry which is preliminary data.</text>
</comment>
<dbReference type="EMBL" id="LRBP01000012">
    <property type="protein sequence ID" value="OII74331.1"/>
    <property type="molecule type" value="Genomic_DNA"/>
</dbReference>
<dbReference type="InterPro" id="IPR025257">
    <property type="entry name" value="MINDY-3/4_CD"/>
</dbReference>
<dbReference type="AlphaFoldDB" id="A0A1J4MLJ7"/>
<dbReference type="InterPro" id="IPR002048">
    <property type="entry name" value="EF_hand_dom"/>
</dbReference>
<dbReference type="InterPro" id="IPR011992">
    <property type="entry name" value="EF-hand-dom_pair"/>
</dbReference>
<evidence type="ECO:0000259" key="7">
    <source>
        <dbReference type="PROSITE" id="PS50222"/>
    </source>
</evidence>
<evidence type="ECO:0000313" key="9">
    <source>
        <dbReference type="Proteomes" id="UP000186176"/>
    </source>
</evidence>
<dbReference type="PROSITE" id="PS50222">
    <property type="entry name" value="EF_HAND_2"/>
    <property type="match status" value="1"/>
</dbReference>
<name>A0A1J4MLJ7_9CRYT</name>
<evidence type="ECO:0000256" key="1">
    <source>
        <dbReference type="ARBA" id="ARBA00000707"/>
    </source>
</evidence>
<evidence type="ECO:0000256" key="3">
    <source>
        <dbReference type="ARBA" id="ARBA00011074"/>
    </source>
</evidence>
<reference evidence="8 9" key="1">
    <citation type="submission" date="2016-10" db="EMBL/GenBank/DDBJ databases">
        <title>Reductive evolution of mitochondrial metabolism and differential evolution of invasion-related proteins in Cryptosporidium.</title>
        <authorList>
            <person name="Liu S."/>
            <person name="Roellig D.M."/>
            <person name="Guo Y."/>
            <person name="Li N."/>
            <person name="Frace M.A."/>
            <person name="Tang K."/>
            <person name="Zhang L."/>
            <person name="Feng Y."/>
            <person name="Xiao L."/>
        </authorList>
    </citation>
    <scope>NUCLEOTIDE SEQUENCE [LARGE SCALE GENOMIC DNA]</scope>
    <source>
        <strain evidence="8">39726</strain>
    </source>
</reference>
<dbReference type="InterPro" id="IPR003903">
    <property type="entry name" value="UIM_dom"/>
</dbReference>
<keyword evidence="5" id="KW-0833">Ubl conjugation pathway</keyword>
<dbReference type="GO" id="GO:1990380">
    <property type="term" value="F:K48-linked deubiquitinase activity"/>
    <property type="evidence" value="ECO:0007669"/>
    <property type="project" value="InterPro"/>
</dbReference>
<dbReference type="VEuPathDB" id="CryptoDB:cubi_01175"/>
<evidence type="ECO:0000256" key="4">
    <source>
        <dbReference type="ARBA" id="ARBA00012759"/>
    </source>
</evidence>
<feature type="domain" description="EF-hand" evidence="7">
    <location>
        <begin position="478"/>
        <end position="513"/>
    </location>
</feature>
<evidence type="ECO:0000256" key="5">
    <source>
        <dbReference type="ARBA" id="ARBA00022786"/>
    </source>
</evidence>
<dbReference type="PROSITE" id="PS50330">
    <property type="entry name" value="UIM"/>
    <property type="match status" value="1"/>
</dbReference>
<dbReference type="GO" id="GO:0006508">
    <property type="term" value="P:proteolysis"/>
    <property type="evidence" value="ECO:0007669"/>
    <property type="project" value="UniProtKB-KW"/>
</dbReference>
<dbReference type="Proteomes" id="UP000186176">
    <property type="component" value="Unassembled WGS sequence"/>
</dbReference>
<comment type="function">
    <text evidence="2">Hydrolase that can remove 'Lys-48'-linked conjugated ubiquitin from proteins.</text>
</comment>
<dbReference type="InterPro" id="IPR039785">
    <property type="entry name" value="MINY3/4"/>
</dbReference>
<organism evidence="8 9">
    <name type="scientific">Cryptosporidium ubiquitum</name>
    <dbReference type="NCBI Taxonomy" id="857276"/>
    <lineage>
        <taxon>Eukaryota</taxon>
        <taxon>Sar</taxon>
        <taxon>Alveolata</taxon>
        <taxon>Apicomplexa</taxon>
        <taxon>Conoidasida</taxon>
        <taxon>Coccidia</taxon>
        <taxon>Eucoccidiorida</taxon>
        <taxon>Eimeriorina</taxon>
        <taxon>Cryptosporidiidae</taxon>
        <taxon>Cryptosporidium</taxon>
    </lineage>
</organism>
<dbReference type="SMART" id="SM00726">
    <property type="entry name" value="UIM"/>
    <property type="match status" value="1"/>
</dbReference>
<dbReference type="GO" id="GO:0005509">
    <property type="term" value="F:calcium ion binding"/>
    <property type="evidence" value="ECO:0007669"/>
    <property type="project" value="InterPro"/>
</dbReference>
<dbReference type="SMART" id="SM01174">
    <property type="entry name" value="DUF4205"/>
    <property type="match status" value="1"/>
</dbReference>
<dbReference type="GO" id="GO:0071108">
    <property type="term" value="P:protein K48-linked deubiquitination"/>
    <property type="evidence" value="ECO:0007669"/>
    <property type="project" value="InterPro"/>
</dbReference>